<dbReference type="VEuPathDB" id="VectorBase:HLOH_055824"/>
<sequence>MLEHFNDDCLYYAVTCQRCSRTVTQKDVFDHVMSGDCVQEQPQTPPTPEGVGAVSWLESLQSLDNRLTESTRLSLDAIKDVHEAQISLERNMSALRQFSREEIDGIRGQLESTVRSVCRENTERVLASCGNIRTATNALKTASLDSKKDMGQAFKALADSINRRSEIEEQLLGMRKEFDDKLSTVLTATKAILGDKLNSSEPLEWTIDGWSKLKDAEKRAEEAVNYSKQPGYFYGYSILPGAQIVDIGGTPSLRLVFHICKGLYDELLTWPLEKEFHFKVVHPFEKGNVRCQVSKCRNNNMEGLKMPTTSRSERLFATSGIPIKTLEANGYVKNDKIMARLEVFP</sequence>
<dbReference type="InterPro" id="IPR008974">
    <property type="entry name" value="TRAF-like"/>
</dbReference>
<dbReference type="SUPFAM" id="SSF49599">
    <property type="entry name" value="TRAF domain-like"/>
    <property type="match status" value="1"/>
</dbReference>
<dbReference type="AlphaFoldDB" id="A0A9J6FKS9"/>
<organism evidence="2 3">
    <name type="scientific">Haemaphysalis longicornis</name>
    <name type="common">Bush tick</name>
    <dbReference type="NCBI Taxonomy" id="44386"/>
    <lineage>
        <taxon>Eukaryota</taxon>
        <taxon>Metazoa</taxon>
        <taxon>Ecdysozoa</taxon>
        <taxon>Arthropoda</taxon>
        <taxon>Chelicerata</taxon>
        <taxon>Arachnida</taxon>
        <taxon>Acari</taxon>
        <taxon>Parasitiformes</taxon>
        <taxon>Ixodida</taxon>
        <taxon>Ixodoidea</taxon>
        <taxon>Ixodidae</taxon>
        <taxon>Haemaphysalinae</taxon>
        <taxon>Haemaphysalis</taxon>
    </lineage>
</organism>
<dbReference type="Pfam" id="PF21355">
    <property type="entry name" value="TRAF-mep_MATH"/>
    <property type="match status" value="1"/>
</dbReference>
<comment type="caution">
    <text evidence="2">The sequence shown here is derived from an EMBL/GenBank/DDBJ whole genome shotgun (WGS) entry which is preliminary data.</text>
</comment>
<dbReference type="Proteomes" id="UP000821853">
    <property type="component" value="Chromosome 10"/>
</dbReference>
<evidence type="ECO:0000313" key="3">
    <source>
        <dbReference type="Proteomes" id="UP000821853"/>
    </source>
</evidence>
<proteinExistence type="predicted"/>
<dbReference type="Gene3D" id="2.60.210.10">
    <property type="entry name" value="Apoptosis, Tumor Necrosis Factor Receptor Associated Protein 2, Chain A"/>
    <property type="match status" value="1"/>
</dbReference>
<keyword evidence="3" id="KW-1185">Reference proteome</keyword>
<reference evidence="2 3" key="1">
    <citation type="journal article" date="2020" name="Cell">
        <title>Large-Scale Comparative Analyses of Tick Genomes Elucidate Their Genetic Diversity and Vector Capacities.</title>
        <authorList>
            <consortium name="Tick Genome and Microbiome Consortium (TIGMIC)"/>
            <person name="Jia N."/>
            <person name="Wang J."/>
            <person name="Shi W."/>
            <person name="Du L."/>
            <person name="Sun Y."/>
            <person name="Zhan W."/>
            <person name="Jiang J.F."/>
            <person name="Wang Q."/>
            <person name="Zhang B."/>
            <person name="Ji P."/>
            <person name="Bell-Sakyi L."/>
            <person name="Cui X.M."/>
            <person name="Yuan T.T."/>
            <person name="Jiang B.G."/>
            <person name="Yang W.F."/>
            <person name="Lam T.T."/>
            <person name="Chang Q.C."/>
            <person name="Ding S.J."/>
            <person name="Wang X.J."/>
            <person name="Zhu J.G."/>
            <person name="Ruan X.D."/>
            <person name="Zhao L."/>
            <person name="Wei J.T."/>
            <person name="Ye R.Z."/>
            <person name="Que T.C."/>
            <person name="Du C.H."/>
            <person name="Zhou Y.H."/>
            <person name="Cheng J.X."/>
            <person name="Dai P.F."/>
            <person name="Guo W.B."/>
            <person name="Han X.H."/>
            <person name="Huang E.J."/>
            <person name="Li L.F."/>
            <person name="Wei W."/>
            <person name="Gao Y.C."/>
            <person name="Liu J.Z."/>
            <person name="Shao H.Z."/>
            <person name="Wang X."/>
            <person name="Wang C.C."/>
            <person name="Yang T.C."/>
            <person name="Huo Q.B."/>
            <person name="Li W."/>
            <person name="Chen H.Y."/>
            <person name="Chen S.E."/>
            <person name="Zhou L.G."/>
            <person name="Ni X.B."/>
            <person name="Tian J.H."/>
            <person name="Sheng Y."/>
            <person name="Liu T."/>
            <person name="Pan Y.S."/>
            <person name="Xia L.Y."/>
            <person name="Li J."/>
            <person name="Zhao F."/>
            <person name="Cao W.C."/>
        </authorList>
    </citation>
    <scope>NUCLEOTIDE SEQUENCE [LARGE SCALE GENOMIC DNA]</scope>
    <source>
        <strain evidence="2">HaeL-2018</strain>
    </source>
</reference>
<dbReference type="EMBL" id="JABSTR010000002">
    <property type="protein sequence ID" value="KAH9363669.1"/>
    <property type="molecule type" value="Genomic_DNA"/>
</dbReference>
<evidence type="ECO:0000313" key="2">
    <source>
        <dbReference type="EMBL" id="KAH9363669.1"/>
    </source>
</evidence>
<feature type="domain" description="TRAF1-6 MATH" evidence="1">
    <location>
        <begin position="250"/>
        <end position="338"/>
    </location>
</feature>
<gene>
    <name evidence="2" type="ORF">HPB48_008010</name>
</gene>
<evidence type="ECO:0000259" key="1">
    <source>
        <dbReference type="Pfam" id="PF21355"/>
    </source>
</evidence>
<dbReference type="InterPro" id="IPR049342">
    <property type="entry name" value="TRAF1-6_MATH_dom"/>
</dbReference>
<protein>
    <recommendedName>
        <fullName evidence="1">TRAF1-6 MATH domain-containing protein</fullName>
    </recommendedName>
</protein>
<name>A0A9J6FKS9_HAELO</name>
<accession>A0A9J6FKS9</accession>
<dbReference type="OrthoDB" id="6499288at2759"/>